<reference evidence="3 4" key="1">
    <citation type="submission" date="2018-11" db="EMBL/GenBank/DDBJ databases">
        <title>Sequencing the genomes of 1000 actinobacteria strains.</title>
        <authorList>
            <person name="Klenk H.-P."/>
        </authorList>
    </citation>
    <scope>NUCLEOTIDE SEQUENCE [LARGE SCALE GENOMIC DNA]</scope>
    <source>
        <strain evidence="3 4">DSM 11294</strain>
    </source>
</reference>
<dbReference type="PANTHER" id="PTHR11091">
    <property type="entry name" value="OXIDOREDUCTASE-RELATED"/>
    <property type="match status" value="1"/>
</dbReference>
<dbReference type="InterPro" id="IPR043144">
    <property type="entry name" value="Mal/L-sulf/L-lact_DH-like_ah"/>
</dbReference>
<evidence type="ECO:0000313" key="4">
    <source>
        <dbReference type="Proteomes" id="UP000280668"/>
    </source>
</evidence>
<dbReference type="SUPFAM" id="SSF89733">
    <property type="entry name" value="L-sulfolactate dehydrogenase-like"/>
    <property type="match status" value="1"/>
</dbReference>
<comment type="caution">
    <text evidence="3">The sequence shown here is derived from an EMBL/GenBank/DDBJ whole genome shotgun (WGS) entry which is preliminary data.</text>
</comment>
<proteinExistence type="inferred from homology"/>
<dbReference type="OrthoDB" id="924592at2"/>
<dbReference type="InterPro" id="IPR003767">
    <property type="entry name" value="Malate/L-lactate_DH-like"/>
</dbReference>
<accession>A0A3N2B9R3</accession>
<dbReference type="AlphaFoldDB" id="A0A3N2B9R3"/>
<dbReference type="Gene3D" id="1.10.1530.10">
    <property type="match status" value="1"/>
</dbReference>
<dbReference type="Proteomes" id="UP000280668">
    <property type="component" value="Unassembled WGS sequence"/>
</dbReference>
<sequence>MGVALRSYGEPVSASAAVVTVPIPQLRTALVRALVRAGVAEDEAHLQAENLLEGDLRGHPSHGARRLPLLVERIHRGLVTSGVPPTMTWTTESVLEVDGRDGLGAVVAHQAIDEISDRARSTGIALACVRKAHHVGMLAPHVERIAQGGMIAIAMTTSEALVHPWGGTKALLGTNPLGIAIPTGRADAPFVLDMSTAAVSRGRILDHAERGLPLPPGWAVDDEGTPATDPATAQAISPFGGPKGFALGLALELLVAQLTQTEVGARVHGTLDATEPVTKGDVFLAVSLERLGIAMGGPDILGYLEELRGSSADPATPVLIPGDRARVARERHTRDGVHLSREVWEGVRRLADRKGSTT</sequence>
<dbReference type="PANTHER" id="PTHR11091:SF0">
    <property type="entry name" value="MALATE DEHYDROGENASE"/>
    <property type="match status" value="1"/>
</dbReference>
<name>A0A3N2B9R3_9MICO</name>
<evidence type="ECO:0000256" key="1">
    <source>
        <dbReference type="ARBA" id="ARBA00006056"/>
    </source>
</evidence>
<evidence type="ECO:0000313" key="3">
    <source>
        <dbReference type="EMBL" id="ROR72010.1"/>
    </source>
</evidence>
<organism evidence="3 4">
    <name type="scientific">Bogoriella caseilytica</name>
    <dbReference type="NCBI Taxonomy" id="56055"/>
    <lineage>
        <taxon>Bacteria</taxon>
        <taxon>Bacillati</taxon>
        <taxon>Actinomycetota</taxon>
        <taxon>Actinomycetes</taxon>
        <taxon>Micrococcales</taxon>
        <taxon>Bogoriellaceae</taxon>
        <taxon>Bogoriella</taxon>
    </lineage>
</organism>
<keyword evidence="4" id="KW-1185">Reference proteome</keyword>
<dbReference type="Gene3D" id="3.30.1370.60">
    <property type="entry name" value="Hypothetical oxidoreductase yiak, domain 2"/>
    <property type="match status" value="1"/>
</dbReference>
<gene>
    <name evidence="3" type="ORF">EDD31_0355</name>
</gene>
<evidence type="ECO:0000256" key="2">
    <source>
        <dbReference type="ARBA" id="ARBA00023002"/>
    </source>
</evidence>
<comment type="similarity">
    <text evidence="1">Belongs to the LDH2/MDH2 oxidoreductase family.</text>
</comment>
<dbReference type="InterPro" id="IPR036111">
    <property type="entry name" value="Mal/L-sulfo/L-lacto_DH-like_sf"/>
</dbReference>
<dbReference type="GO" id="GO:0016491">
    <property type="term" value="F:oxidoreductase activity"/>
    <property type="evidence" value="ECO:0007669"/>
    <property type="project" value="UniProtKB-KW"/>
</dbReference>
<dbReference type="EMBL" id="RKHK01000001">
    <property type="protein sequence ID" value="ROR72010.1"/>
    <property type="molecule type" value="Genomic_DNA"/>
</dbReference>
<dbReference type="Pfam" id="PF02615">
    <property type="entry name" value="Ldh_2"/>
    <property type="match status" value="1"/>
</dbReference>
<dbReference type="InterPro" id="IPR043143">
    <property type="entry name" value="Mal/L-sulf/L-lact_DH-like_NADP"/>
</dbReference>
<protein>
    <submittedName>
        <fullName evidence="3">LDH2 family malate/lactate/ureidoglycolate dehydrogenase</fullName>
    </submittedName>
</protein>
<keyword evidence="2" id="KW-0560">Oxidoreductase</keyword>